<evidence type="ECO:0000313" key="4">
    <source>
        <dbReference type="Proteomes" id="UP000772434"/>
    </source>
</evidence>
<keyword evidence="2" id="KW-0812">Transmembrane</keyword>
<feature type="transmembrane region" description="Helical" evidence="2">
    <location>
        <begin position="46"/>
        <end position="68"/>
    </location>
</feature>
<dbReference type="EMBL" id="JADNRY010000761">
    <property type="protein sequence ID" value="KAF9027588.1"/>
    <property type="molecule type" value="Genomic_DNA"/>
</dbReference>
<comment type="caution">
    <text evidence="3">The sequence shown here is derived from an EMBL/GenBank/DDBJ whole genome shotgun (WGS) entry which is preliminary data.</text>
</comment>
<feature type="region of interest" description="Disordered" evidence="1">
    <location>
        <begin position="71"/>
        <end position="96"/>
    </location>
</feature>
<sequence>MARKEKAEGRKGDDVAKYAALGAPLVTLTVTWFTVIKMLFNGQWSWFVLHPTLESLAMFLITYGIMTLQPTSQRGPKPPDFRDIREPSFSSDCLLY</sequence>
<feature type="transmembrane region" description="Helical" evidence="2">
    <location>
        <begin position="21"/>
        <end position="40"/>
    </location>
</feature>
<dbReference type="OrthoDB" id="432881at2759"/>
<evidence type="ECO:0000313" key="3">
    <source>
        <dbReference type="EMBL" id="KAF9027588.1"/>
    </source>
</evidence>
<dbReference type="AlphaFoldDB" id="A0A9P5P500"/>
<evidence type="ECO:0000256" key="2">
    <source>
        <dbReference type="SAM" id="Phobius"/>
    </source>
</evidence>
<gene>
    <name evidence="3" type="ORF">BDP27DRAFT_1437104</name>
</gene>
<accession>A0A9P5P500</accession>
<name>A0A9P5P500_9AGAR</name>
<reference evidence="3" key="1">
    <citation type="submission" date="2020-11" db="EMBL/GenBank/DDBJ databases">
        <authorList>
            <consortium name="DOE Joint Genome Institute"/>
            <person name="Ahrendt S."/>
            <person name="Riley R."/>
            <person name="Andreopoulos W."/>
            <person name="Labutti K."/>
            <person name="Pangilinan J."/>
            <person name="Ruiz-Duenas F.J."/>
            <person name="Barrasa J.M."/>
            <person name="Sanchez-Garcia M."/>
            <person name="Camarero S."/>
            <person name="Miyauchi S."/>
            <person name="Serrano A."/>
            <person name="Linde D."/>
            <person name="Babiker R."/>
            <person name="Drula E."/>
            <person name="Ayuso-Fernandez I."/>
            <person name="Pacheco R."/>
            <person name="Padilla G."/>
            <person name="Ferreira P."/>
            <person name="Barriuso J."/>
            <person name="Kellner H."/>
            <person name="Castanera R."/>
            <person name="Alfaro M."/>
            <person name="Ramirez L."/>
            <person name="Pisabarro A.G."/>
            <person name="Kuo A."/>
            <person name="Tritt A."/>
            <person name="Lipzen A."/>
            <person name="He G."/>
            <person name="Yan M."/>
            <person name="Ng V."/>
            <person name="Cullen D."/>
            <person name="Martin F."/>
            <person name="Rosso M.-N."/>
            <person name="Henrissat B."/>
            <person name="Hibbett D."/>
            <person name="Martinez A.T."/>
            <person name="Grigoriev I.V."/>
        </authorList>
    </citation>
    <scope>NUCLEOTIDE SEQUENCE</scope>
    <source>
        <strain evidence="3">AH 40177</strain>
    </source>
</reference>
<evidence type="ECO:0000256" key="1">
    <source>
        <dbReference type="SAM" id="MobiDB-lite"/>
    </source>
</evidence>
<protein>
    <submittedName>
        <fullName evidence="3">Uncharacterized protein</fullName>
    </submittedName>
</protein>
<proteinExistence type="predicted"/>
<keyword evidence="4" id="KW-1185">Reference proteome</keyword>
<feature type="compositionally biased region" description="Basic and acidic residues" evidence="1">
    <location>
        <begin position="77"/>
        <end position="86"/>
    </location>
</feature>
<keyword evidence="2" id="KW-0472">Membrane</keyword>
<dbReference type="Proteomes" id="UP000772434">
    <property type="component" value="Unassembled WGS sequence"/>
</dbReference>
<keyword evidence="2" id="KW-1133">Transmembrane helix</keyword>
<organism evidence="3 4">
    <name type="scientific">Rhodocollybia butyracea</name>
    <dbReference type="NCBI Taxonomy" id="206335"/>
    <lineage>
        <taxon>Eukaryota</taxon>
        <taxon>Fungi</taxon>
        <taxon>Dikarya</taxon>
        <taxon>Basidiomycota</taxon>
        <taxon>Agaricomycotina</taxon>
        <taxon>Agaricomycetes</taxon>
        <taxon>Agaricomycetidae</taxon>
        <taxon>Agaricales</taxon>
        <taxon>Marasmiineae</taxon>
        <taxon>Omphalotaceae</taxon>
        <taxon>Rhodocollybia</taxon>
    </lineage>
</organism>